<dbReference type="PRINTS" id="PR00081">
    <property type="entry name" value="GDHRDH"/>
</dbReference>
<dbReference type="Proteomes" id="UP000183174">
    <property type="component" value="Unassembled WGS sequence"/>
</dbReference>
<reference evidence="5 6" key="1">
    <citation type="submission" date="2016-08" db="EMBL/GenBank/DDBJ databases">
        <authorList>
            <person name="Seilhamer J.J."/>
        </authorList>
    </citation>
    <scope>NUCLEOTIDE SEQUENCE [LARGE SCALE GENOMIC DNA]</scope>
    <source>
        <strain evidence="5 6">CCBAU 10071</strain>
    </source>
</reference>
<name>A0A1C3WAE1_9BRAD</name>
<dbReference type="CDD" id="cd05233">
    <property type="entry name" value="SDR_c"/>
    <property type="match status" value="1"/>
</dbReference>
<dbReference type="PANTHER" id="PTHR24322">
    <property type="entry name" value="PKSB"/>
    <property type="match status" value="1"/>
</dbReference>
<evidence type="ECO:0000256" key="3">
    <source>
        <dbReference type="RuleBase" id="RU000363"/>
    </source>
</evidence>
<gene>
    <name evidence="5" type="ORF">GA0061099_1005579</name>
</gene>
<dbReference type="InterPro" id="IPR036291">
    <property type="entry name" value="NAD(P)-bd_dom_sf"/>
</dbReference>
<dbReference type="InterPro" id="IPR057326">
    <property type="entry name" value="KR_dom"/>
</dbReference>
<evidence type="ECO:0000256" key="1">
    <source>
        <dbReference type="ARBA" id="ARBA00006484"/>
    </source>
</evidence>
<dbReference type="GO" id="GO:0016616">
    <property type="term" value="F:oxidoreductase activity, acting on the CH-OH group of donors, NAD or NADP as acceptor"/>
    <property type="evidence" value="ECO:0007669"/>
    <property type="project" value="TreeGrafter"/>
</dbReference>
<protein>
    <submittedName>
        <fullName evidence="5">NADP-dependent 3-hydroxy acid dehydrogenase YdfG</fullName>
    </submittedName>
</protein>
<comment type="similarity">
    <text evidence="1 3">Belongs to the short-chain dehydrogenases/reductases (SDR) family.</text>
</comment>
<evidence type="ECO:0000313" key="5">
    <source>
        <dbReference type="EMBL" id="SCB37127.1"/>
    </source>
</evidence>
<keyword evidence="2" id="KW-0560">Oxidoreductase</keyword>
<dbReference type="EMBL" id="FMAE01000005">
    <property type="protein sequence ID" value="SCB37127.1"/>
    <property type="molecule type" value="Genomic_DNA"/>
</dbReference>
<evidence type="ECO:0000256" key="2">
    <source>
        <dbReference type="ARBA" id="ARBA00023002"/>
    </source>
</evidence>
<dbReference type="InterPro" id="IPR002347">
    <property type="entry name" value="SDR_fam"/>
</dbReference>
<dbReference type="AlphaFoldDB" id="A0A1C3WAE1"/>
<sequence length="352" mass="38239">MSRCYSFARAAVSGAVTKKHTDKGRDRSPMKDFAGKIAVITGGGTGMGRELARQLVAEGCNVAMCDVSEAAMAETKRLCEAEKLPQGLRVTTHVADVAIEDHLKRFRDELAEQQQTDRIHLLFNNAGIGGGGSLFTNTREQWERTFNICWGGVYLGVRTFLPMLVAADEAHIVNTASVNGFWASIGMNQAHTAYSAAKFAVKGFTEALINDLRLHAPHVKCSVVMPGHIGTSIVSNSRKVQSADGSERLNADEVALTRKRMVAAGVPDADGMSDEDIQAAFAERARSFLEDAPTTAAEAAKIILDGVKAERWRILVGEDAKLLDERVRAAPEQAYDRAFFESITQEVGWRLG</sequence>
<feature type="domain" description="Ketoreductase" evidence="4">
    <location>
        <begin position="36"/>
        <end position="229"/>
    </location>
</feature>
<dbReference type="PRINTS" id="PR00080">
    <property type="entry name" value="SDRFAMILY"/>
</dbReference>
<evidence type="ECO:0000313" key="6">
    <source>
        <dbReference type="Proteomes" id="UP000183174"/>
    </source>
</evidence>
<proteinExistence type="inferred from homology"/>
<dbReference type="Pfam" id="PF00106">
    <property type="entry name" value="adh_short"/>
    <property type="match status" value="1"/>
</dbReference>
<dbReference type="SUPFAM" id="SSF51735">
    <property type="entry name" value="NAD(P)-binding Rossmann-fold domains"/>
    <property type="match status" value="1"/>
</dbReference>
<organism evidence="5 6">
    <name type="scientific">Bradyrhizobium yuanmingense</name>
    <dbReference type="NCBI Taxonomy" id="108015"/>
    <lineage>
        <taxon>Bacteria</taxon>
        <taxon>Pseudomonadati</taxon>
        <taxon>Pseudomonadota</taxon>
        <taxon>Alphaproteobacteria</taxon>
        <taxon>Hyphomicrobiales</taxon>
        <taxon>Nitrobacteraceae</taxon>
        <taxon>Bradyrhizobium</taxon>
    </lineage>
</organism>
<evidence type="ECO:0000259" key="4">
    <source>
        <dbReference type="SMART" id="SM00822"/>
    </source>
</evidence>
<dbReference type="SMART" id="SM00822">
    <property type="entry name" value="PKS_KR"/>
    <property type="match status" value="1"/>
</dbReference>
<accession>A0A1C3WAE1</accession>
<dbReference type="Gene3D" id="3.40.50.720">
    <property type="entry name" value="NAD(P)-binding Rossmann-like Domain"/>
    <property type="match status" value="1"/>
</dbReference>
<dbReference type="PANTHER" id="PTHR24322:SF736">
    <property type="entry name" value="RETINOL DEHYDROGENASE 10"/>
    <property type="match status" value="1"/>
</dbReference>